<name>A0A8H7NP46_BIOOC</name>
<organism evidence="2 3">
    <name type="scientific">Bionectria ochroleuca</name>
    <name type="common">Gliocladium roseum</name>
    <dbReference type="NCBI Taxonomy" id="29856"/>
    <lineage>
        <taxon>Eukaryota</taxon>
        <taxon>Fungi</taxon>
        <taxon>Dikarya</taxon>
        <taxon>Ascomycota</taxon>
        <taxon>Pezizomycotina</taxon>
        <taxon>Sordariomycetes</taxon>
        <taxon>Hypocreomycetidae</taxon>
        <taxon>Hypocreales</taxon>
        <taxon>Bionectriaceae</taxon>
        <taxon>Clonostachys</taxon>
    </lineage>
</organism>
<proteinExistence type="predicted"/>
<evidence type="ECO:0000256" key="1">
    <source>
        <dbReference type="SAM" id="MobiDB-lite"/>
    </source>
</evidence>
<dbReference type="Proteomes" id="UP000616885">
    <property type="component" value="Unassembled WGS sequence"/>
</dbReference>
<dbReference type="AlphaFoldDB" id="A0A8H7NP46"/>
<reference evidence="2" key="1">
    <citation type="submission" date="2020-10" db="EMBL/GenBank/DDBJ databases">
        <title>High-Quality Genome Resource of Clonostachys rosea strain S41 by Oxford Nanopore Long-Read Sequencing.</title>
        <authorList>
            <person name="Wang H."/>
        </authorList>
    </citation>
    <scope>NUCLEOTIDE SEQUENCE</scope>
    <source>
        <strain evidence="2">S41</strain>
    </source>
</reference>
<dbReference type="SUPFAM" id="SSF56112">
    <property type="entry name" value="Protein kinase-like (PK-like)"/>
    <property type="match status" value="1"/>
</dbReference>
<evidence type="ECO:0000313" key="3">
    <source>
        <dbReference type="Proteomes" id="UP000616885"/>
    </source>
</evidence>
<dbReference type="EMBL" id="JADCTT010000001">
    <property type="protein sequence ID" value="KAF9759834.1"/>
    <property type="molecule type" value="Genomic_DNA"/>
</dbReference>
<protein>
    <submittedName>
        <fullName evidence="2">Uncharacterized protein</fullName>
    </submittedName>
</protein>
<comment type="caution">
    <text evidence="2">The sequence shown here is derived from an EMBL/GenBank/DDBJ whole genome shotgun (WGS) entry which is preliminary data.</text>
</comment>
<dbReference type="InterPro" id="IPR052396">
    <property type="entry name" value="Meiotic_Drive_Suppr_Kinase"/>
</dbReference>
<evidence type="ECO:0000313" key="2">
    <source>
        <dbReference type="EMBL" id="KAF9759834.1"/>
    </source>
</evidence>
<gene>
    <name evidence="2" type="ORF">IM811_001528</name>
</gene>
<accession>A0A8H7NP46</accession>
<dbReference type="PANTHER" id="PTHR37171">
    <property type="entry name" value="SERINE/THREONINE-PROTEIN KINASE YRZF-RELATED"/>
    <property type="match status" value="1"/>
</dbReference>
<feature type="region of interest" description="Disordered" evidence="1">
    <location>
        <begin position="68"/>
        <end position="175"/>
    </location>
</feature>
<dbReference type="InterPro" id="IPR011009">
    <property type="entry name" value="Kinase-like_dom_sf"/>
</dbReference>
<sequence length="448" mass="50597">MIPKRSTTISPSLALRHRRNQISCTSVRLGQYLAFTLLVMAARGEHGQEERQRATQNLNTWAEDFETTVQSIPEDERSTSTDPSFIPEPTTYKDIDRTPISKRLRKRLFTQQRCNADSPKVDRQPEPSDDESSSRPPETPTPSAERSGPRRSRRIAIRPRGGGSNAGEKGPADAAVKTEAETGVIVHQERSYCTQKCLVGLVKGHVLDPLCPNVDSHRRDSNYHPVDHKQWLSMLYQQLEQSLDDGITPLGNSGARGVLFNVTLLAYGYTFVSKGTVRAFIPDLKHEAAVYKRLLPAQGRYVPVFLGAIDLRQMQKVFYYDHRVYVVYMTLLSWGGCSISEVEAAGFPKDKLCKSAIQSLRAVHQQHVHHKDVRAANMLFNKETGVMMIDFERAEMLDLRCQLLTPVIPNKRPWAEGGRGRKRPRKITAVEPIFLNEVEELKAIFAHE</sequence>
<dbReference type="Gene3D" id="1.10.510.10">
    <property type="entry name" value="Transferase(Phosphotransferase) domain 1"/>
    <property type="match status" value="1"/>
</dbReference>
<dbReference type="PANTHER" id="PTHR37171:SF1">
    <property type="entry name" value="SERINE_THREONINE-PROTEIN KINASE YRZF-RELATED"/>
    <property type="match status" value="1"/>
</dbReference>